<comment type="caution">
    <text evidence="9">The sequence shown here is derived from an EMBL/GenBank/DDBJ whole genome shotgun (WGS) entry which is preliminary data.</text>
</comment>
<feature type="transmembrane region" description="Helical" evidence="8">
    <location>
        <begin position="40"/>
        <end position="63"/>
    </location>
</feature>
<evidence type="ECO:0000256" key="8">
    <source>
        <dbReference type="SAM" id="Phobius"/>
    </source>
</evidence>
<feature type="transmembrane region" description="Helical" evidence="8">
    <location>
        <begin position="84"/>
        <end position="105"/>
    </location>
</feature>
<keyword evidence="4" id="KW-0309">Germination</keyword>
<keyword evidence="5 8" id="KW-0812">Transmembrane</keyword>
<feature type="transmembrane region" description="Helical" evidence="8">
    <location>
        <begin position="303"/>
        <end position="322"/>
    </location>
</feature>
<evidence type="ECO:0000256" key="6">
    <source>
        <dbReference type="ARBA" id="ARBA00022989"/>
    </source>
</evidence>
<dbReference type="InterPro" id="IPR004761">
    <property type="entry name" value="Spore_GerAB"/>
</dbReference>
<dbReference type="NCBIfam" id="TIGR00912">
    <property type="entry name" value="2A0309"/>
    <property type="match status" value="1"/>
</dbReference>
<dbReference type="EMBL" id="JAGKSP010000002">
    <property type="protein sequence ID" value="MBP3962751.1"/>
    <property type="molecule type" value="Genomic_DNA"/>
</dbReference>
<reference evidence="9 10" key="1">
    <citation type="submission" date="2021-04" db="EMBL/GenBank/DDBJ databases">
        <title>Paenibacillus sp. DLE-14 whole genome sequence.</title>
        <authorList>
            <person name="Ham Y.J."/>
        </authorList>
    </citation>
    <scope>NUCLEOTIDE SEQUENCE [LARGE SCALE GENOMIC DNA]</scope>
    <source>
        <strain evidence="9 10">DLE-14</strain>
    </source>
</reference>
<proteinExistence type="inferred from homology"/>
<feature type="transmembrane region" description="Helical" evidence="8">
    <location>
        <begin position="117"/>
        <end position="139"/>
    </location>
</feature>
<dbReference type="PANTHER" id="PTHR34975:SF2">
    <property type="entry name" value="SPORE GERMINATION PROTEIN A2"/>
    <property type="match status" value="1"/>
</dbReference>
<comment type="similarity">
    <text evidence="2">Belongs to the amino acid-polyamine-organocation (APC) superfamily. Spore germination protein (SGP) (TC 2.A.3.9) family.</text>
</comment>
<keyword evidence="6 8" id="KW-1133">Transmembrane helix</keyword>
<keyword evidence="3" id="KW-0813">Transport</keyword>
<accession>A0ABS5C9U5</accession>
<feature type="transmembrane region" description="Helical" evidence="8">
    <location>
        <begin position="12"/>
        <end position="28"/>
    </location>
</feature>
<evidence type="ECO:0000256" key="5">
    <source>
        <dbReference type="ARBA" id="ARBA00022692"/>
    </source>
</evidence>
<organism evidence="9 10">
    <name type="scientific">Paenibacillus lignilyticus</name>
    <dbReference type="NCBI Taxonomy" id="1172615"/>
    <lineage>
        <taxon>Bacteria</taxon>
        <taxon>Bacillati</taxon>
        <taxon>Bacillota</taxon>
        <taxon>Bacilli</taxon>
        <taxon>Bacillales</taxon>
        <taxon>Paenibacillaceae</taxon>
        <taxon>Paenibacillus</taxon>
    </lineage>
</organism>
<feature type="transmembrane region" description="Helical" evidence="8">
    <location>
        <begin position="189"/>
        <end position="208"/>
    </location>
</feature>
<protein>
    <submittedName>
        <fullName evidence="9">Endospore germination permease</fullName>
    </submittedName>
</protein>
<evidence type="ECO:0000256" key="2">
    <source>
        <dbReference type="ARBA" id="ARBA00007998"/>
    </source>
</evidence>
<evidence type="ECO:0000256" key="1">
    <source>
        <dbReference type="ARBA" id="ARBA00004141"/>
    </source>
</evidence>
<gene>
    <name evidence="9" type="ORF">I8J30_08540</name>
</gene>
<dbReference type="Proteomes" id="UP000673394">
    <property type="component" value="Unassembled WGS sequence"/>
</dbReference>
<comment type="subcellular location">
    <subcellularLocation>
        <location evidence="1">Membrane</location>
        <topology evidence="1">Multi-pass membrane protein</topology>
    </subcellularLocation>
</comment>
<evidence type="ECO:0000256" key="7">
    <source>
        <dbReference type="ARBA" id="ARBA00023136"/>
    </source>
</evidence>
<sequence>MKEMKLSGVQVMWIFATVEVVLFIWGMITPSINLSKQDAWITMLTGGAVAMALTAIVVRLCMLHPRQTLVEFSQALLGKWLGRAIVLPYFAVWFGLNAAALRLFGDFIHLIMLDKTPVWLIMLLMTALMIYITYCVGIMGIGRFCEIAGPIMVLTLLVGFSLNIVDIKWHYILPIINDFGWGAIMKHSIQPASFLGESLIFFSILPFLEHPKQAYSKSLIAVGMTAVLACLATTLVLLVFGPDVSARMRYPYFMLVRSINLLDFIQNMDIFVIFIWVFGLFARISLYLFITSYEAARWFRVKSWRTFIWFGAPAMYIMALFIPNEAIMNSVNFYWQTIAYPICSIGIPLLLLLVSAFRKKTVQM</sequence>
<feature type="transmembrane region" description="Helical" evidence="8">
    <location>
        <begin position="334"/>
        <end position="357"/>
    </location>
</feature>
<name>A0ABS5C9U5_9BACL</name>
<dbReference type="PANTHER" id="PTHR34975">
    <property type="entry name" value="SPORE GERMINATION PROTEIN A2"/>
    <property type="match status" value="1"/>
</dbReference>
<evidence type="ECO:0000313" key="10">
    <source>
        <dbReference type="Proteomes" id="UP000673394"/>
    </source>
</evidence>
<evidence type="ECO:0000256" key="3">
    <source>
        <dbReference type="ARBA" id="ARBA00022448"/>
    </source>
</evidence>
<feature type="transmembrane region" description="Helical" evidence="8">
    <location>
        <begin position="270"/>
        <end position="291"/>
    </location>
</feature>
<dbReference type="Pfam" id="PF03845">
    <property type="entry name" value="Spore_permease"/>
    <property type="match status" value="1"/>
</dbReference>
<keyword evidence="7 8" id="KW-0472">Membrane</keyword>
<feature type="transmembrane region" description="Helical" evidence="8">
    <location>
        <begin position="220"/>
        <end position="240"/>
    </location>
</feature>
<evidence type="ECO:0000256" key="4">
    <source>
        <dbReference type="ARBA" id="ARBA00022544"/>
    </source>
</evidence>
<keyword evidence="10" id="KW-1185">Reference proteome</keyword>
<feature type="transmembrane region" description="Helical" evidence="8">
    <location>
        <begin position="151"/>
        <end position="169"/>
    </location>
</feature>
<evidence type="ECO:0000313" key="9">
    <source>
        <dbReference type="EMBL" id="MBP3962751.1"/>
    </source>
</evidence>